<dbReference type="PANTHER" id="PTHR37166:SF1">
    <property type="entry name" value="PROTEIN FLAG"/>
    <property type="match status" value="1"/>
</dbReference>
<organism evidence="1 2">
    <name type="scientific">Kryptobacter tengchongensis</name>
    <dbReference type="NCBI Taxonomy" id="1643429"/>
    <lineage>
        <taxon>Bacteria</taxon>
        <taxon>Pseudomonadati</taxon>
        <taxon>Candidatus Kryptoniota</taxon>
        <taxon>Candidatus Kryptobacter</taxon>
    </lineage>
</organism>
<evidence type="ECO:0000313" key="1">
    <source>
        <dbReference type="EMBL" id="CUT04197.1"/>
    </source>
</evidence>
<keyword evidence="2" id="KW-1185">Reference proteome</keyword>
<dbReference type="SUPFAM" id="SSF160214">
    <property type="entry name" value="FlaG-like"/>
    <property type="match status" value="1"/>
</dbReference>
<dbReference type="EMBL" id="CZVU01000084">
    <property type="protein sequence ID" value="CUT04197.1"/>
    <property type="molecule type" value="Genomic_DNA"/>
</dbReference>
<dbReference type="InterPro" id="IPR005186">
    <property type="entry name" value="FlaG"/>
</dbReference>
<gene>
    <name evidence="1" type="ORF">JGI24_01445</name>
</gene>
<reference evidence="1 2" key="1">
    <citation type="submission" date="2015-11" db="EMBL/GenBank/DDBJ databases">
        <authorList>
            <person name="Varghese N."/>
        </authorList>
    </citation>
    <scope>NUCLEOTIDE SEQUENCE [LARGE SCALE GENOMIC DNA]</scope>
    <source>
        <strain evidence="1 2">JGI-24</strain>
    </source>
</reference>
<dbReference type="Gene3D" id="3.30.160.170">
    <property type="entry name" value="FlaG-like"/>
    <property type="match status" value="1"/>
</dbReference>
<evidence type="ECO:0000313" key="2">
    <source>
        <dbReference type="Proteomes" id="UP000243065"/>
    </source>
</evidence>
<protein>
    <submittedName>
        <fullName evidence="1">Flagellar protein FlaG</fullName>
    </submittedName>
</protein>
<dbReference type="RefSeq" id="WP_072150765.1">
    <property type="nucleotide sequence ID" value="NZ_CZVU01000084.1"/>
</dbReference>
<dbReference type="Proteomes" id="UP000243065">
    <property type="component" value="Unassembled WGS sequence"/>
</dbReference>
<accession>A0A656DCK3</accession>
<keyword evidence="1" id="KW-0966">Cell projection</keyword>
<name>A0A656DCK3_KRYT1</name>
<sequence length="114" mass="13374">MIQEIKDISTPQPVNQNMAEFREAKTIINEKGDKETKREVSVEEIENIIKELNKFIQIFNTKVAFEIDEETKKTILKIVDVETNEIIRQIPPEELLRISRRISELLGLIINERI</sequence>
<dbReference type="InterPro" id="IPR035924">
    <property type="entry name" value="FlaG-like_sf"/>
</dbReference>
<dbReference type="AlphaFoldDB" id="A0A656DCK3"/>
<dbReference type="Pfam" id="PF03646">
    <property type="entry name" value="FlaG"/>
    <property type="match status" value="1"/>
</dbReference>
<proteinExistence type="predicted"/>
<dbReference type="PANTHER" id="PTHR37166">
    <property type="entry name" value="PROTEIN FLAG"/>
    <property type="match status" value="1"/>
</dbReference>
<dbReference type="OrthoDB" id="9812344at2"/>
<keyword evidence="1" id="KW-0969">Cilium</keyword>
<keyword evidence="1" id="KW-0282">Flagellum</keyword>